<reference evidence="1 2" key="1">
    <citation type="submission" date="2018-08" db="EMBL/GenBank/DDBJ databases">
        <title>The draft genome squence of Brumimicrobium sp. N62.</title>
        <authorList>
            <person name="Du Z.-J."/>
            <person name="Luo H.-R."/>
        </authorList>
    </citation>
    <scope>NUCLEOTIDE SEQUENCE [LARGE SCALE GENOMIC DNA]</scope>
    <source>
        <strain evidence="1 2">N62</strain>
    </source>
</reference>
<dbReference type="Proteomes" id="UP000257127">
    <property type="component" value="Unassembled WGS sequence"/>
</dbReference>
<evidence type="ECO:0000313" key="1">
    <source>
        <dbReference type="EMBL" id="RFC54875.1"/>
    </source>
</evidence>
<evidence type="ECO:0008006" key="3">
    <source>
        <dbReference type="Google" id="ProtNLM"/>
    </source>
</evidence>
<proteinExistence type="predicted"/>
<dbReference type="EMBL" id="QURB01000002">
    <property type="protein sequence ID" value="RFC54875.1"/>
    <property type="molecule type" value="Genomic_DNA"/>
</dbReference>
<dbReference type="AlphaFoldDB" id="A0A3E1EZ97"/>
<accession>A0A3E1EZ97</accession>
<dbReference type="RefSeq" id="WP_116879854.1">
    <property type="nucleotide sequence ID" value="NZ_QURB01000002.1"/>
</dbReference>
<keyword evidence="2" id="KW-1185">Reference proteome</keyword>
<protein>
    <recommendedName>
        <fullName evidence="3">XRE family transcriptional regulator</fullName>
    </recommendedName>
</protein>
<evidence type="ECO:0000313" key="2">
    <source>
        <dbReference type="Proteomes" id="UP000257127"/>
    </source>
</evidence>
<name>A0A3E1EZ97_9FLAO</name>
<sequence>MMYKYNFLLLMLQMPLKEYKKADQFIPEALNISYSTWKSWKYIKVGDPREVRPEQLMVISSFFECTVDDLIYKDENQHRDLREEFKTLDQ</sequence>
<comment type="caution">
    <text evidence="1">The sequence shown here is derived from an EMBL/GenBank/DDBJ whole genome shotgun (WGS) entry which is preliminary data.</text>
</comment>
<dbReference type="OrthoDB" id="1163025at2"/>
<gene>
    <name evidence="1" type="ORF">DXU93_03375</name>
</gene>
<organism evidence="1 2">
    <name type="scientific">Brumimicrobium aurantiacum</name>
    <dbReference type="NCBI Taxonomy" id="1737063"/>
    <lineage>
        <taxon>Bacteria</taxon>
        <taxon>Pseudomonadati</taxon>
        <taxon>Bacteroidota</taxon>
        <taxon>Flavobacteriia</taxon>
        <taxon>Flavobacteriales</taxon>
        <taxon>Crocinitomicaceae</taxon>
        <taxon>Brumimicrobium</taxon>
    </lineage>
</organism>